<dbReference type="RefSeq" id="WP_171671678.1">
    <property type="nucleotide sequence ID" value="NZ_BAAAGT010000003.1"/>
</dbReference>
<dbReference type="Proteomes" id="UP000553957">
    <property type="component" value="Unassembled WGS sequence"/>
</dbReference>
<dbReference type="GO" id="GO:0000976">
    <property type="term" value="F:transcription cis-regulatory region binding"/>
    <property type="evidence" value="ECO:0007669"/>
    <property type="project" value="TreeGrafter"/>
</dbReference>
<dbReference type="AlphaFoldDB" id="A0A7Y4NZA7"/>
<organism evidence="7 8">
    <name type="scientific">Kribbella sandramycini</name>
    <dbReference type="NCBI Taxonomy" id="60450"/>
    <lineage>
        <taxon>Bacteria</taxon>
        <taxon>Bacillati</taxon>
        <taxon>Actinomycetota</taxon>
        <taxon>Actinomycetes</taxon>
        <taxon>Propionibacteriales</taxon>
        <taxon>Kribbellaceae</taxon>
        <taxon>Kribbella</taxon>
    </lineage>
</organism>
<sequence length="197" mass="21039">MTPRAGYHHGDLRNALEQAALELVAERGPQGFSLAEASRRAGVSAAAPFRHFANREALLAALAMRSYEEQRVRFARAAGGAADPIEQLARFASAYVGFAVEQQALFDVTFGAGLVKREHPGLEEAGQRVLDVLRAPAEQLRAEPAAALELIHTIAATAHGFAAFLREGVLTDRARAEVSAAAAARVLAHQPDQRLPS</sequence>
<dbReference type="Gene3D" id="1.10.357.10">
    <property type="entry name" value="Tetracycline Repressor, domain 2"/>
    <property type="match status" value="1"/>
</dbReference>
<keyword evidence="3" id="KW-0804">Transcription</keyword>
<accession>A0A7Y4NZA7</accession>
<evidence type="ECO:0000256" key="1">
    <source>
        <dbReference type="ARBA" id="ARBA00023015"/>
    </source>
</evidence>
<dbReference type="PANTHER" id="PTHR30055">
    <property type="entry name" value="HTH-TYPE TRANSCRIPTIONAL REGULATOR RUTR"/>
    <property type="match status" value="1"/>
</dbReference>
<proteinExistence type="predicted"/>
<keyword evidence="8" id="KW-1185">Reference proteome</keyword>
<dbReference type="EMBL" id="JACHKF010000001">
    <property type="protein sequence ID" value="MBB6567598.1"/>
    <property type="molecule type" value="Genomic_DNA"/>
</dbReference>
<dbReference type="GO" id="GO:0003700">
    <property type="term" value="F:DNA-binding transcription factor activity"/>
    <property type="evidence" value="ECO:0007669"/>
    <property type="project" value="TreeGrafter"/>
</dbReference>
<gene>
    <name evidence="6" type="ORF">HNR71_003235</name>
    <name evidence="7" type="ORF">HPO96_06040</name>
</gene>
<dbReference type="InterPro" id="IPR009057">
    <property type="entry name" value="Homeodomain-like_sf"/>
</dbReference>
<dbReference type="SUPFAM" id="SSF46689">
    <property type="entry name" value="Homeodomain-like"/>
    <property type="match status" value="1"/>
</dbReference>
<name>A0A7Y4NZA7_9ACTN</name>
<reference evidence="6 9" key="2">
    <citation type="submission" date="2020-08" db="EMBL/GenBank/DDBJ databases">
        <title>Sequencing the genomes of 1000 actinobacteria strains.</title>
        <authorList>
            <person name="Klenk H.-P."/>
        </authorList>
    </citation>
    <scope>NUCLEOTIDE SEQUENCE [LARGE SCALE GENOMIC DNA]</scope>
    <source>
        <strain evidence="6 9">DSM 15626</strain>
    </source>
</reference>
<keyword evidence="1" id="KW-0805">Transcription regulation</keyword>
<dbReference type="PANTHER" id="PTHR30055:SF220">
    <property type="entry name" value="TETR-FAMILY REGULATORY PROTEIN"/>
    <property type="match status" value="1"/>
</dbReference>
<comment type="caution">
    <text evidence="7">The sequence shown here is derived from an EMBL/GenBank/DDBJ whole genome shotgun (WGS) entry which is preliminary data.</text>
</comment>
<dbReference type="Proteomes" id="UP000534306">
    <property type="component" value="Unassembled WGS sequence"/>
</dbReference>
<feature type="domain" description="HTH tetR-type" evidence="5">
    <location>
        <begin position="10"/>
        <end position="70"/>
    </location>
</feature>
<protein>
    <submittedName>
        <fullName evidence="6 7">AcrR family transcriptional regulator</fullName>
    </submittedName>
</protein>
<dbReference type="Pfam" id="PF00440">
    <property type="entry name" value="TetR_N"/>
    <property type="match status" value="1"/>
</dbReference>
<dbReference type="PRINTS" id="PR00455">
    <property type="entry name" value="HTHTETR"/>
</dbReference>
<evidence type="ECO:0000313" key="7">
    <source>
        <dbReference type="EMBL" id="NOL39799.1"/>
    </source>
</evidence>
<reference evidence="7 8" key="1">
    <citation type="submission" date="2020-05" db="EMBL/GenBank/DDBJ databases">
        <title>Genome sequence of Kribbella sandramycini ATCC 39419.</title>
        <authorList>
            <person name="Maclea K.S."/>
            <person name="Fair J.L."/>
        </authorList>
    </citation>
    <scope>NUCLEOTIDE SEQUENCE [LARGE SCALE GENOMIC DNA]</scope>
    <source>
        <strain evidence="7 8">ATCC 39419</strain>
    </source>
</reference>
<evidence type="ECO:0000256" key="2">
    <source>
        <dbReference type="ARBA" id="ARBA00023125"/>
    </source>
</evidence>
<dbReference type="InterPro" id="IPR050109">
    <property type="entry name" value="HTH-type_TetR-like_transc_reg"/>
</dbReference>
<feature type="DNA-binding region" description="H-T-H motif" evidence="4">
    <location>
        <begin position="33"/>
        <end position="52"/>
    </location>
</feature>
<dbReference type="Pfam" id="PF13305">
    <property type="entry name" value="TetR_C_33"/>
    <property type="match status" value="1"/>
</dbReference>
<evidence type="ECO:0000259" key="5">
    <source>
        <dbReference type="PROSITE" id="PS50977"/>
    </source>
</evidence>
<dbReference type="EMBL" id="JABJRC010000001">
    <property type="protein sequence ID" value="NOL39799.1"/>
    <property type="molecule type" value="Genomic_DNA"/>
</dbReference>
<dbReference type="InterPro" id="IPR001647">
    <property type="entry name" value="HTH_TetR"/>
</dbReference>
<dbReference type="SUPFAM" id="SSF48498">
    <property type="entry name" value="Tetracyclin repressor-like, C-terminal domain"/>
    <property type="match status" value="1"/>
</dbReference>
<evidence type="ECO:0000256" key="3">
    <source>
        <dbReference type="ARBA" id="ARBA00023163"/>
    </source>
</evidence>
<dbReference type="InterPro" id="IPR025996">
    <property type="entry name" value="MT1864/Rv1816-like_C"/>
</dbReference>
<evidence type="ECO:0000313" key="6">
    <source>
        <dbReference type="EMBL" id="MBB6567598.1"/>
    </source>
</evidence>
<evidence type="ECO:0000256" key="4">
    <source>
        <dbReference type="PROSITE-ProRule" id="PRU00335"/>
    </source>
</evidence>
<evidence type="ECO:0000313" key="8">
    <source>
        <dbReference type="Proteomes" id="UP000534306"/>
    </source>
</evidence>
<keyword evidence="2 4" id="KW-0238">DNA-binding</keyword>
<evidence type="ECO:0000313" key="9">
    <source>
        <dbReference type="Proteomes" id="UP000553957"/>
    </source>
</evidence>
<dbReference type="PROSITE" id="PS50977">
    <property type="entry name" value="HTH_TETR_2"/>
    <property type="match status" value="1"/>
</dbReference>
<dbReference type="InterPro" id="IPR036271">
    <property type="entry name" value="Tet_transcr_reg_TetR-rel_C_sf"/>
</dbReference>